<proteinExistence type="predicted"/>
<name>A0A7W9QHH2_9ACTN</name>
<dbReference type="Proteomes" id="UP000588098">
    <property type="component" value="Unassembled WGS sequence"/>
</dbReference>
<dbReference type="RefSeq" id="WP_312867158.1">
    <property type="nucleotide sequence ID" value="NZ_JACHJL010000033.1"/>
</dbReference>
<organism evidence="2 3">
    <name type="scientific">Streptomyces zagrosensis</name>
    <dbReference type="NCBI Taxonomy" id="1042984"/>
    <lineage>
        <taxon>Bacteria</taxon>
        <taxon>Bacillati</taxon>
        <taxon>Actinomycetota</taxon>
        <taxon>Actinomycetes</taxon>
        <taxon>Kitasatosporales</taxon>
        <taxon>Streptomycetaceae</taxon>
        <taxon>Streptomyces</taxon>
    </lineage>
</organism>
<dbReference type="EMBL" id="JACHJL010000033">
    <property type="protein sequence ID" value="MBB5940054.1"/>
    <property type="molecule type" value="Genomic_DNA"/>
</dbReference>
<sequence>MNVRMSDSGYHGPRPGERAYDPYTGQVGVLQSVHSVEDLLFDPQVDGKRIAFMRPEGGGIEWTADADELRFPESDRLQKRE</sequence>
<feature type="region of interest" description="Disordered" evidence="1">
    <location>
        <begin position="1"/>
        <end position="22"/>
    </location>
</feature>
<keyword evidence="3" id="KW-1185">Reference proteome</keyword>
<comment type="caution">
    <text evidence="2">The sequence shown here is derived from an EMBL/GenBank/DDBJ whole genome shotgun (WGS) entry which is preliminary data.</text>
</comment>
<gene>
    <name evidence="2" type="ORF">FHS42_007152</name>
</gene>
<evidence type="ECO:0000313" key="3">
    <source>
        <dbReference type="Proteomes" id="UP000588098"/>
    </source>
</evidence>
<evidence type="ECO:0000256" key="1">
    <source>
        <dbReference type="SAM" id="MobiDB-lite"/>
    </source>
</evidence>
<evidence type="ECO:0000313" key="2">
    <source>
        <dbReference type="EMBL" id="MBB5940054.1"/>
    </source>
</evidence>
<dbReference type="AlphaFoldDB" id="A0A7W9QHH2"/>
<reference evidence="2 3" key="1">
    <citation type="submission" date="2020-08" db="EMBL/GenBank/DDBJ databases">
        <title>Genomic Encyclopedia of Type Strains, Phase III (KMG-III): the genomes of soil and plant-associated and newly described type strains.</title>
        <authorList>
            <person name="Whitman W."/>
        </authorList>
    </citation>
    <scope>NUCLEOTIDE SEQUENCE [LARGE SCALE GENOMIC DNA]</scope>
    <source>
        <strain evidence="2 3">CECT 8305</strain>
    </source>
</reference>
<protein>
    <submittedName>
        <fullName evidence="2">Uncharacterized protein</fullName>
    </submittedName>
</protein>
<accession>A0A7W9QHH2</accession>